<evidence type="ECO:0000313" key="10">
    <source>
        <dbReference type="Proteomes" id="UP000076874"/>
    </source>
</evidence>
<feature type="transmembrane region" description="Helical" evidence="7">
    <location>
        <begin position="77"/>
        <end position="98"/>
    </location>
</feature>
<keyword evidence="5 7" id="KW-0472">Membrane</keyword>
<evidence type="ECO:0000256" key="4">
    <source>
        <dbReference type="ARBA" id="ARBA00022989"/>
    </source>
</evidence>
<dbReference type="EMBL" id="AZHD01000025">
    <property type="protein sequence ID" value="OAA54147.1"/>
    <property type="molecule type" value="Genomic_DNA"/>
</dbReference>
<comment type="similarity">
    <text evidence="2">Belongs to the major facilitator superfamily. Sugar transporter (TC 2.A.1.1) family.</text>
</comment>
<evidence type="ECO:0000256" key="6">
    <source>
        <dbReference type="SAM" id="MobiDB-lite"/>
    </source>
</evidence>
<protein>
    <submittedName>
        <fullName evidence="9">General substrate transporter</fullName>
    </submittedName>
</protein>
<evidence type="ECO:0000256" key="5">
    <source>
        <dbReference type="ARBA" id="ARBA00023136"/>
    </source>
</evidence>
<dbReference type="InterPro" id="IPR005828">
    <property type="entry name" value="MFS_sugar_transport-like"/>
</dbReference>
<dbReference type="GO" id="GO:0016020">
    <property type="term" value="C:membrane"/>
    <property type="evidence" value="ECO:0007669"/>
    <property type="project" value="UniProtKB-SubCell"/>
</dbReference>
<dbReference type="Proteomes" id="UP000076874">
    <property type="component" value="Unassembled WGS sequence"/>
</dbReference>
<evidence type="ECO:0000256" key="2">
    <source>
        <dbReference type="ARBA" id="ARBA00010992"/>
    </source>
</evidence>
<feature type="transmembrane region" description="Helical" evidence="7">
    <location>
        <begin position="110"/>
        <end position="130"/>
    </location>
</feature>
<dbReference type="AlphaFoldDB" id="A0A167MAX3"/>
<evidence type="ECO:0000256" key="1">
    <source>
        <dbReference type="ARBA" id="ARBA00004141"/>
    </source>
</evidence>
<dbReference type="InterPro" id="IPR050360">
    <property type="entry name" value="MFS_Sugar_Transporters"/>
</dbReference>
<organism evidence="9 10">
    <name type="scientific">Niveomyces insectorum RCEF 264</name>
    <dbReference type="NCBI Taxonomy" id="1081102"/>
    <lineage>
        <taxon>Eukaryota</taxon>
        <taxon>Fungi</taxon>
        <taxon>Dikarya</taxon>
        <taxon>Ascomycota</taxon>
        <taxon>Pezizomycotina</taxon>
        <taxon>Sordariomycetes</taxon>
        <taxon>Hypocreomycetidae</taxon>
        <taxon>Hypocreales</taxon>
        <taxon>Cordycipitaceae</taxon>
        <taxon>Niveomyces</taxon>
    </lineage>
</organism>
<evidence type="ECO:0000313" key="9">
    <source>
        <dbReference type="EMBL" id="OAA54147.1"/>
    </source>
</evidence>
<dbReference type="PANTHER" id="PTHR48022:SF59">
    <property type="entry name" value="MAJOR FACILITATOR SUPERFAMILY (MFS) PROFILE DOMAIN-CONTAINING PROTEIN"/>
    <property type="match status" value="1"/>
</dbReference>
<dbReference type="InterPro" id="IPR005829">
    <property type="entry name" value="Sugar_transporter_CS"/>
</dbReference>
<gene>
    <name evidence="9" type="ORF">SPI_09081</name>
</gene>
<evidence type="ECO:0000256" key="7">
    <source>
        <dbReference type="SAM" id="Phobius"/>
    </source>
</evidence>
<accession>A0A167MAX3</accession>
<dbReference type="GO" id="GO:0005351">
    <property type="term" value="F:carbohydrate:proton symporter activity"/>
    <property type="evidence" value="ECO:0007669"/>
    <property type="project" value="TreeGrafter"/>
</dbReference>
<keyword evidence="4 7" id="KW-1133">Transmembrane helix</keyword>
<comment type="caution">
    <text evidence="9">The sequence shown here is derived from an EMBL/GenBank/DDBJ whole genome shotgun (WGS) entry which is preliminary data.</text>
</comment>
<dbReference type="Gene3D" id="1.20.1250.20">
    <property type="entry name" value="MFS general substrate transporter like domains"/>
    <property type="match status" value="1"/>
</dbReference>
<dbReference type="SUPFAM" id="SSF103473">
    <property type="entry name" value="MFS general substrate transporter"/>
    <property type="match status" value="1"/>
</dbReference>
<feature type="transmembrane region" description="Helical" evidence="7">
    <location>
        <begin position="462"/>
        <end position="481"/>
    </location>
</feature>
<name>A0A167MAX3_9HYPO</name>
<evidence type="ECO:0000259" key="8">
    <source>
        <dbReference type="PROSITE" id="PS50850"/>
    </source>
</evidence>
<sequence>MGVKLFMGMGMVARYRRIMKNAPREILVNPNLLFSSLVFAFSAFPSVWDQGSASVLPSLPGYQKFFHLSTGANAGLIRNLVSLVYIGYAIGSASTFFINDRLGRLWSYRLYTFVYMIGQIVAITTPGLAGLNASRIVSGMGIGALTVTGPMTIAEISPDEIRGLLTSWFGVCMSLSLVTSVFCVYGAYIHMAADRLQYQIVWFMPILIMFVVNVGSFFCVESPKWLMMVDRYDDALRALVTLRGLPADHPRVQAEITTIQDDVRKAHIDSTNEWARIKRILHDTFMIQTNLRRVVQSIVSYGFAQLSGANQITSYLVPIMTLMGVGGSTEDQLFLSGMYGVAKLGSMILASFLLVDALGRRNSLFIGITCQIVSHLYVGIYIKYNQEGHVTHAASQGALAFLFIHAFGYVVGLFLLPYVFGAELWPDHIRTFGGAFSQTFHWLFIYAMNYGLPPLLTKTHNWGAFIFFAAMCFLAMLYVFFMVPETSELSTEEIDLLFQGPWFKAYKSQRKVIQGLILAKDEETAEPRSSITKNSQIDVEEPVPKAS</sequence>
<feature type="transmembrane region" description="Helical" evidence="7">
    <location>
        <begin position="432"/>
        <end position="450"/>
    </location>
</feature>
<dbReference type="InterPro" id="IPR020846">
    <property type="entry name" value="MFS_dom"/>
</dbReference>
<proteinExistence type="inferred from homology"/>
<dbReference type="PROSITE" id="PS50850">
    <property type="entry name" value="MFS"/>
    <property type="match status" value="1"/>
</dbReference>
<dbReference type="PROSITE" id="PS00216">
    <property type="entry name" value="SUGAR_TRANSPORT_1"/>
    <property type="match status" value="1"/>
</dbReference>
<feature type="transmembrane region" description="Helical" evidence="7">
    <location>
        <begin position="298"/>
        <end position="317"/>
    </location>
</feature>
<reference evidence="9 10" key="1">
    <citation type="journal article" date="2016" name="Genome Biol. Evol.">
        <title>Divergent and convergent evolution of fungal pathogenicity.</title>
        <authorList>
            <person name="Shang Y."/>
            <person name="Xiao G."/>
            <person name="Zheng P."/>
            <person name="Cen K."/>
            <person name="Zhan S."/>
            <person name="Wang C."/>
        </authorList>
    </citation>
    <scope>NUCLEOTIDE SEQUENCE [LARGE SCALE GENOMIC DNA]</scope>
    <source>
        <strain evidence="9 10">RCEF 264</strain>
    </source>
</reference>
<dbReference type="InterPro" id="IPR036259">
    <property type="entry name" value="MFS_trans_sf"/>
</dbReference>
<feature type="domain" description="Major facilitator superfamily (MFS) profile" evidence="8">
    <location>
        <begin position="35"/>
        <end position="487"/>
    </location>
</feature>
<feature type="transmembrane region" description="Helical" evidence="7">
    <location>
        <begin position="396"/>
        <end position="420"/>
    </location>
</feature>
<feature type="transmembrane region" description="Helical" evidence="7">
    <location>
        <begin position="364"/>
        <end position="384"/>
    </location>
</feature>
<feature type="transmembrane region" description="Helical" evidence="7">
    <location>
        <begin position="200"/>
        <end position="220"/>
    </location>
</feature>
<keyword evidence="3 7" id="KW-0812">Transmembrane</keyword>
<feature type="transmembrane region" description="Helical" evidence="7">
    <location>
        <begin position="168"/>
        <end position="188"/>
    </location>
</feature>
<keyword evidence="10" id="KW-1185">Reference proteome</keyword>
<feature type="region of interest" description="Disordered" evidence="6">
    <location>
        <begin position="522"/>
        <end position="547"/>
    </location>
</feature>
<dbReference type="OrthoDB" id="5296287at2759"/>
<feature type="transmembrane region" description="Helical" evidence="7">
    <location>
        <begin position="337"/>
        <end position="357"/>
    </location>
</feature>
<evidence type="ECO:0000256" key="3">
    <source>
        <dbReference type="ARBA" id="ARBA00022692"/>
    </source>
</evidence>
<dbReference type="Pfam" id="PF00083">
    <property type="entry name" value="Sugar_tr"/>
    <property type="match status" value="1"/>
</dbReference>
<feature type="compositionally biased region" description="Polar residues" evidence="6">
    <location>
        <begin position="527"/>
        <end position="537"/>
    </location>
</feature>
<dbReference type="PANTHER" id="PTHR48022">
    <property type="entry name" value="PLASTIDIC GLUCOSE TRANSPORTER 4"/>
    <property type="match status" value="1"/>
</dbReference>
<comment type="subcellular location">
    <subcellularLocation>
        <location evidence="1">Membrane</location>
        <topology evidence="1">Multi-pass membrane protein</topology>
    </subcellularLocation>
</comment>
<feature type="transmembrane region" description="Helical" evidence="7">
    <location>
        <begin position="136"/>
        <end position="156"/>
    </location>
</feature>